<dbReference type="SMART" id="SM00088">
    <property type="entry name" value="PINT"/>
    <property type="match status" value="1"/>
</dbReference>
<dbReference type="AlphaFoldDB" id="A0A2S5BBX3"/>
<name>A0A2S5BBX3_9BASI</name>
<evidence type="ECO:0000313" key="6">
    <source>
        <dbReference type="EMBL" id="POY74241.1"/>
    </source>
</evidence>
<dbReference type="InterPro" id="IPR036390">
    <property type="entry name" value="WH_DNA-bd_sf"/>
</dbReference>
<dbReference type="FunFam" id="1.25.40.570:FF:000005">
    <property type="entry name" value="26S proteasome regulatory subunit N7"/>
    <property type="match status" value="1"/>
</dbReference>
<dbReference type="PROSITE" id="PS50250">
    <property type="entry name" value="PCI"/>
    <property type="match status" value="1"/>
</dbReference>
<feature type="region of interest" description="Disordered" evidence="4">
    <location>
        <begin position="75"/>
        <end position="94"/>
    </location>
</feature>
<evidence type="ECO:0000259" key="5">
    <source>
        <dbReference type="PROSITE" id="PS50250"/>
    </source>
</evidence>
<dbReference type="PANTHER" id="PTHR14145:SF1">
    <property type="entry name" value="26S PROTEASOME NON-ATPASE REGULATORY SUBUNIT 6"/>
    <property type="match status" value="1"/>
</dbReference>
<comment type="caution">
    <text evidence="6">The sequence shown here is derived from an EMBL/GenBank/DDBJ whole genome shotgun (WGS) entry which is preliminary data.</text>
</comment>
<protein>
    <recommendedName>
        <fullName evidence="5">PCI domain-containing protein</fullName>
    </recommendedName>
</protein>
<dbReference type="Pfam" id="PF21154">
    <property type="entry name" value="RPN7_PSMD6_C"/>
    <property type="match status" value="1"/>
</dbReference>
<evidence type="ECO:0000256" key="4">
    <source>
        <dbReference type="SAM" id="MobiDB-lite"/>
    </source>
</evidence>
<sequence length="412" mass="44681">MASSATPAAATASSVDDGAPVAIPNLALPQLAFVLTEPKAEHKRQGALEKLVQGIQHDEMAPYLETLTASGVIPSHLPSSSTSSSPSSASDLVASLREKNSAELERLSTKLADARTNLGETEVSDALRERAAYLARIGEKDKAVEAHDEAVEKTAGKGAKIDLVLSIARIAMFHNDHELLAASLDRAQKLVDEGGDWDRRNRLKVYRGVHLLSIRNFKKGADLLLDALPTFTASELIDYDDFVVLCVLAGVFALERKDLKKKVIDAPEVIAVVPTVPTIKGFAESLHKSDYAAFFKALATVEEHHLLPSRLLSIHAKYYTRELRIKAYAQLLESYRSVTLDNLAAAFGVSSEWLDADLARFIAAGRLTCSIDRVNGVVETHRPDAKNARYAAVIKQGDAVLTSVQRLSRVIG</sequence>
<evidence type="ECO:0000256" key="2">
    <source>
        <dbReference type="ARBA" id="ARBA00093435"/>
    </source>
</evidence>
<dbReference type="InterPro" id="IPR045135">
    <property type="entry name" value="Rpn7_N"/>
</dbReference>
<dbReference type="Proteomes" id="UP000237144">
    <property type="component" value="Unassembled WGS sequence"/>
</dbReference>
<dbReference type="STRING" id="741276.A0A2S5BBX3"/>
<comment type="subunit">
    <text evidence="3">The 26S proteasome is composed of a core protease, known as the 20S proteasome, capped at one or both ends by the 19S regulatory complex (RC). The RC is composed of at least 18 different subunits in two subcomplexes, the base and the lid, which form the portions proximal and distal to the 20S proteolytic core, respectively. Component of the lid subcomplex of the 19S RC.</text>
</comment>
<dbReference type="GO" id="GO:0008541">
    <property type="term" value="C:proteasome regulatory particle, lid subcomplex"/>
    <property type="evidence" value="ECO:0007669"/>
    <property type="project" value="UniProtKB-ARBA"/>
</dbReference>
<dbReference type="PANTHER" id="PTHR14145">
    <property type="entry name" value="26S PROTESOME SUBUNIT 6"/>
    <property type="match status" value="1"/>
</dbReference>
<evidence type="ECO:0000256" key="3">
    <source>
        <dbReference type="ARBA" id="ARBA00093502"/>
    </source>
</evidence>
<dbReference type="InterPro" id="IPR019585">
    <property type="entry name" value="Rpn7/CSN1"/>
</dbReference>
<feature type="domain" description="PCI" evidence="5">
    <location>
        <begin position="216"/>
        <end position="385"/>
    </location>
</feature>
<keyword evidence="7" id="KW-1185">Reference proteome</keyword>
<dbReference type="OrthoDB" id="1452at2759"/>
<evidence type="ECO:0000256" key="1">
    <source>
        <dbReference type="ARBA" id="ARBA00022942"/>
    </source>
</evidence>
<evidence type="ECO:0000313" key="7">
    <source>
        <dbReference type="Proteomes" id="UP000237144"/>
    </source>
</evidence>
<keyword evidence="1" id="KW-0647">Proteasome</keyword>
<organism evidence="6 7">
    <name type="scientific">Rhodotorula taiwanensis</name>
    <dbReference type="NCBI Taxonomy" id="741276"/>
    <lineage>
        <taxon>Eukaryota</taxon>
        <taxon>Fungi</taxon>
        <taxon>Dikarya</taxon>
        <taxon>Basidiomycota</taxon>
        <taxon>Pucciniomycotina</taxon>
        <taxon>Microbotryomycetes</taxon>
        <taxon>Sporidiobolales</taxon>
        <taxon>Sporidiobolaceae</taxon>
        <taxon>Rhodotorula</taxon>
    </lineage>
</organism>
<proteinExistence type="predicted"/>
<dbReference type="Pfam" id="PF01399">
    <property type="entry name" value="PCI"/>
    <property type="match status" value="1"/>
</dbReference>
<dbReference type="Pfam" id="PF10602">
    <property type="entry name" value="RPN7"/>
    <property type="match status" value="1"/>
</dbReference>
<dbReference type="InterPro" id="IPR000717">
    <property type="entry name" value="PCI_dom"/>
</dbReference>
<dbReference type="SUPFAM" id="SSF46785">
    <property type="entry name" value="Winged helix' DNA-binding domain"/>
    <property type="match status" value="1"/>
</dbReference>
<accession>A0A2S5BBX3</accession>
<comment type="function">
    <text evidence="2">Component of the 19S cap proteasome complex which acts as a regulatory subunit of the 26S proteasome, involved in the ATP-dependent degradation of ubiquitinated proteins.</text>
</comment>
<dbReference type="InterPro" id="IPR049549">
    <property type="entry name" value="RPN7_PSMD6_C"/>
</dbReference>
<gene>
    <name evidence="6" type="ORF">BMF94_2679</name>
</gene>
<dbReference type="Gene3D" id="1.25.40.570">
    <property type="match status" value="1"/>
</dbReference>
<dbReference type="GO" id="GO:0043161">
    <property type="term" value="P:proteasome-mediated ubiquitin-dependent protein catabolic process"/>
    <property type="evidence" value="ECO:0007669"/>
    <property type="project" value="TreeGrafter"/>
</dbReference>
<dbReference type="EMBL" id="PJQD01000026">
    <property type="protein sequence ID" value="POY74241.1"/>
    <property type="molecule type" value="Genomic_DNA"/>
</dbReference>
<reference evidence="6 7" key="1">
    <citation type="journal article" date="2018" name="Front. Microbiol.">
        <title>Prospects for Fungal Bioremediation of Acidic Radioactive Waste Sites: Characterization and Genome Sequence of Rhodotorula taiwanensis MD1149.</title>
        <authorList>
            <person name="Tkavc R."/>
            <person name="Matrosova V.Y."/>
            <person name="Grichenko O.E."/>
            <person name="Gostincar C."/>
            <person name="Volpe R.P."/>
            <person name="Klimenkova P."/>
            <person name="Gaidamakova E.K."/>
            <person name="Zhou C.E."/>
            <person name="Stewart B.J."/>
            <person name="Lyman M.G."/>
            <person name="Malfatti S.A."/>
            <person name="Rubinfeld B."/>
            <person name="Courtot M."/>
            <person name="Singh J."/>
            <person name="Dalgard C.L."/>
            <person name="Hamilton T."/>
            <person name="Frey K.G."/>
            <person name="Gunde-Cimerman N."/>
            <person name="Dugan L."/>
            <person name="Daly M.J."/>
        </authorList>
    </citation>
    <scope>NUCLEOTIDE SEQUENCE [LARGE SCALE GENOMIC DNA]</scope>
    <source>
        <strain evidence="6 7">MD1149</strain>
    </source>
</reference>